<dbReference type="Proteomes" id="UP000321917">
    <property type="component" value="Unassembled WGS sequence"/>
</dbReference>
<dbReference type="CDD" id="cd00959">
    <property type="entry name" value="DeoC"/>
    <property type="match status" value="1"/>
</dbReference>
<evidence type="ECO:0000256" key="5">
    <source>
        <dbReference type="ARBA" id="ARBA00023270"/>
    </source>
</evidence>
<dbReference type="AlphaFoldDB" id="A0A5C6Q6C6"/>
<evidence type="ECO:0000256" key="1">
    <source>
        <dbReference type="ARBA" id="ARBA00004816"/>
    </source>
</evidence>
<evidence type="ECO:0000313" key="10">
    <source>
        <dbReference type="Proteomes" id="UP000321525"/>
    </source>
</evidence>
<gene>
    <name evidence="9" type="primary">deoC</name>
    <name evidence="8" type="ORF">ESZ26_13975</name>
    <name evidence="9" type="ORF">ESZ27_14825</name>
</gene>
<evidence type="ECO:0000256" key="4">
    <source>
        <dbReference type="ARBA" id="ARBA00023239"/>
    </source>
</evidence>
<protein>
    <recommendedName>
        <fullName evidence="3 7">Deoxyribose-phosphate aldolase</fullName>
        <ecNumber evidence="3 7">4.1.2.4</ecNumber>
    </recommendedName>
</protein>
<dbReference type="EMBL" id="VOLR01000020">
    <property type="protein sequence ID" value="TWX57064.1"/>
    <property type="molecule type" value="Genomic_DNA"/>
</dbReference>
<evidence type="ECO:0000256" key="3">
    <source>
        <dbReference type="ARBA" id="ARBA00012515"/>
    </source>
</evidence>
<dbReference type="SMART" id="SM01133">
    <property type="entry name" value="DeoC"/>
    <property type="match status" value="1"/>
</dbReference>
<dbReference type="SUPFAM" id="SSF51569">
    <property type="entry name" value="Aldolase"/>
    <property type="match status" value="1"/>
</dbReference>
<evidence type="ECO:0000256" key="6">
    <source>
        <dbReference type="ARBA" id="ARBA00048791"/>
    </source>
</evidence>
<dbReference type="Gene3D" id="3.20.20.70">
    <property type="entry name" value="Aldolase class I"/>
    <property type="match status" value="1"/>
</dbReference>
<comment type="similarity">
    <text evidence="2">Belongs to the DeoC/FbaB aldolase family. DeoC type 2 subfamily.</text>
</comment>
<comment type="pathway">
    <text evidence="1">Carbohydrate degradation; 2-deoxy-D-ribose 1-phosphate degradation; D-glyceraldehyde 3-phosphate and acetaldehyde from 2-deoxy-alpha-D-ribose 1-phosphate: step 2/2.</text>
</comment>
<keyword evidence="5" id="KW-0704">Schiff base</keyword>
<dbReference type="PANTHER" id="PTHR10889">
    <property type="entry name" value="DEOXYRIBOSE-PHOSPHATE ALDOLASE"/>
    <property type="match status" value="1"/>
</dbReference>
<proteinExistence type="inferred from homology"/>
<dbReference type="InterPro" id="IPR011343">
    <property type="entry name" value="DeoC"/>
</dbReference>
<evidence type="ECO:0000313" key="9">
    <source>
        <dbReference type="EMBL" id="TWX64251.1"/>
    </source>
</evidence>
<dbReference type="EC" id="4.1.2.4" evidence="3 7"/>
<dbReference type="RefSeq" id="WP_146800090.1">
    <property type="nucleotide sequence ID" value="NZ_VOLP01000019.1"/>
</dbReference>
<dbReference type="InterPro" id="IPR002915">
    <property type="entry name" value="DeoC/FbaB/LacD_aldolase"/>
</dbReference>
<dbReference type="EMBL" id="VOLQ01000033">
    <property type="protein sequence ID" value="TWX64251.1"/>
    <property type="molecule type" value="Genomic_DNA"/>
</dbReference>
<sequence length="257" mass="27292">MSDLKAIAQRALSLIDLTSLTDSETEEEIITLCRQANSIGGVTAAICIYPRFVPLAKKTLKAQQTPQIKIATVTNFPHGNDDIDIALAETQAAVAYGADEVDLVFPYRALMQGNEAIGFDMVKVCKQACGEFAKLKVIIETGELKSAALIEQASEIAINAGADFIKTSTGKVAVNATPEAAQIMLEVIKNKNINVGFKPAGGVKNAADAAVYLALADSILGNEWADNNHFRFGASSLLNSLLDTLGHSTENTSATNY</sequence>
<dbReference type="InterPro" id="IPR013785">
    <property type="entry name" value="Aldolase_TIM"/>
</dbReference>
<organism evidence="9 11">
    <name type="scientific">Colwellia hornerae</name>
    <dbReference type="NCBI Taxonomy" id="89402"/>
    <lineage>
        <taxon>Bacteria</taxon>
        <taxon>Pseudomonadati</taxon>
        <taxon>Pseudomonadota</taxon>
        <taxon>Gammaproteobacteria</taxon>
        <taxon>Alteromonadales</taxon>
        <taxon>Colwelliaceae</taxon>
        <taxon>Colwellia</taxon>
    </lineage>
</organism>
<dbReference type="Proteomes" id="UP000321525">
    <property type="component" value="Unassembled WGS sequence"/>
</dbReference>
<evidence type="ECO:0000256" key="7">
    <source>
        <dbReference type="NCBIfam" id="TIGR00126"/>
    </source>
</evidence>
<dbReference type="GO" id="GO:0016052">
    <property type="term" value="P:carbohydrate catabolic process"/>
    <property type="evidence" value="ECO:0007669"/>
    <property type="project" value="TreeGrafter"/>
</dbReference>
<dbReference type="OrthoDB" id="6579831at2"/>
<keyword evidence="4 9" id="KW-0456">Lyase</keyword>
<comment type="catalytic activity">
    <reaction evidence="6">
        <text>2-deoxy-D-ribose 5-phosphate = D-glyceraldehyde 3-phosphate + acetaldehyde</text>
        <dbReference type="Rhea" id="RHEA:12821"/>
        <dbReference type="ChEBI" id="CHEBI:15343"/>
        <dbReference type="ChEBI" id="CHEBI:59776"/>
        <dbReference type="ChEBI" id="CHEBI:62877"/>
        <dbReference type="EC" id="4.1.2.4"/>
    </reaction>
</comment>
<reference evidence="9 11" key="1">
    <citation type="submission" date="2019-07" db="EMBL/GenBank/DDBJ databases">
        <title>Genomes of sea-ice associated Colwellia species.</title>
        <authorList>
            <person name="Bowman J.P."/>
        </authorList>
    </citation>
    <scope>NUCLEOTIDE SEQUENCE [LARGE SCALE GENOMIC DNA]</scope>
    <source>
        <strain evidence="8 10">ACAM 607</strain>
        <strain evidence="9 11">IC036</strain>
    </source>
</reference>
<evidence type="ECO:0000256" key="2">
    <source>
        <dbReference type="ARBA" id="ARBA00009473"/>
    </source>
</evidence>
<dbReference type="PIRSF" id="PIRSF001357">
    <property type="entry name" value="DeoC"/>
    <property type="match status" value="1"/>
</dbReference>
<dbReference type="PANTHER" id="PTHR10889:SF3">
    <property type="entry name" value="DEOXYRIBOSE-PHOSPHATE ALDOLASE"/>
    <property type="match status" value="1"/>
</dbReference>
<keyword evidence="10" id="KW-1185">Reference proteome</keyword>
<comment type="caution">
    <text evidence="9">The sequence shown here is derived from an EMBL/GenBank/DDBJ whole genome shotgun (WGS) entry which is preliminary data.</text>
</comment>
<dbReference type="NCBIfam" id="TIGR00126">
    <property type="entry name" value="deoC"/>
    <property type="match status" value="1"/>
</dbReference>
<accession>A0A5C6Q6C6</accession>
<evidence type="ECO:0000313" key="11">
    <source>
        <dbReference type="Proteomes" id="UP000321917"/>
    </source>
</evidence>
<evidence type="ECO:0000313" key="8">
    <source>
        <dbReference type="EMBL" id="TWX57064.1"/>
    </source>
</evidence>
<dbReference type="GO" id="GO:0005737">
    <property type="term" value="C:cytoplasm"/>
    <property type="evidence" value="ECO:0007669"/>
    <property type="project" value="InterPro"/>
</dbReference>
<name>A0A5C6Q6C6_9GAMM</name>
<dbReference type="GO" id="GO:0004139">
    <property type="term" value="F:deoxyribose-phosphate aldolase activity"/>
    <property type="evidence" value="ECO:0007669"/>
    <property type="project" value="UniProtKB-UniRule"/>
</dbReference>
<dbReference type="GO" id="GO:0009264">
    <property type="term" value="P:deoxyribonucleotide catabolic process"/>
    <property type="evidence" value="ECO:0007669"/>
    <property type="project" value="UniProtKB-UniRule"/>
</dbReference>
<dbReference type="Pfam" id="PF01791">
    <property type="entry name" value="DeoC"/>
    <property type="match status" value="1"/>
</dbReference>